<feature type="region of interest" description="Disordered" evidence="1">
    <location>
        <begin position="117"/>
        <end position="149"/>
    </location>
</feature>
<evidence type="ECO:0000256" key="2">
    <source>
        <dbReference type="SAM" id="SignalP"/>
    </source>
</evidence>
<dbReference type="SUPFAM" id="SSF103647">
    <property type="entry name" value="TSP type-3 repeat"/>
    <property type="match status" value="1"/>
</dbReference>
<dbReference type="EMBL" id="JAEQND010000012">
    <property type="protein sequence ID" value="MBL0427546.1"/>
    <property type="molecule type" value="Genomic_DNA"/>
</dbReference>
<evidence type="ECO:0000256" key="1">
    <source>
        <dbReference type="SAM" id="MobiDB-lite"/>
    </source>
</evidence>
<protein>
    <submittedName>
        <fullName evidence="3">PXPV repeat protein</fullName>
    </submittedName>
</protein>
<gene>
    <name evidence="3" type="ORF">JI746_20700</name>
</gene>
<name>A0ABS1JUK0_9BURK</name>
<feature type="signal peptide" evidence="2">
    <location>
        <begin position="1"/>
        <end position="28"/>
    </location>
</feature>
<organism evidence="3 4">
    <name type="scientific">Ramlibacter alkalitolerans</name>
    <dbReference type="NCBI Taxonomy" id="2039631"/>
    <lineage>
        <taxon>Bacteria</taxon>
        <taxon>Pseudomonadati</taxon>
        <taxon>Pseudomonadota</taxon>
        <taxon>Betaproteobacteria</taxon>
        <taxon>Burkholderiales</taxon>
        <taxon>Comamonadaceae</taxon>
        <taxon>Ramlibacter</taxon>
    </lineage>
</organism>
<dbReference type="RefSeq" id="WP_201692177.1">
    <property type="nucleotide sequence ID" value="NZ_JAEQND010000012.1"/>
</dbReference>
<dbReference type="InterPro" id="IPR028974">
    <property type="entry name" value="TSP_type-3_rpt"/>
</dbReference>
<evidence type="ECO:0000313" key="4">
    <source>
        <dbReference type="Proteomes" id="UP000622707"/>
    </source>
</evidence>
<dbReference type="Proteomes" id="UP000622707">
    <property type="component" value="Unassembled WGS sequence"/>
</dbReference>
<keyword evidence="2" id="KW-0732">Signal</keyword>
<sequence length="149" mass="16592">MNRLLSSKTFLAAAVAFGSLAAVSAAHARTDLAVSIGVPLAHVHAAPVYVQPQPVYEQPQPVYVQPRPVYVQPQPVYYRSRHDVRGGHDRRDLWGDADRDGISNVYDRDWRHYDPRAAHQAAMQSRPGDADGDGVPNRLDRAPHNPTRR</sequence>
<evidence type="ECO:0000313" key="3">
    <source>
        <dbReference type="EMBL" id="MBL0427546.1"/>
    </source>
</evidence>
<accession>A0ABS1JUK0</accession>
<reference evidence="3 4" key="1">
    <citation type="journal article" date="2017" name="Int. J. Syst. Evol. Microbiol.">
        <title>Ramlibacter alkalitolerans sp. nov., alkali-tolerant bacterium isolated from soil of ginseng.</title>
        <authorList>
            <person name="Lee D.H."/>
            <person name="Cha C.J."/>
        </authorList>
    </citation>
    <scope>NUCLEOTIDE SEQUENCE [LARGE SCALE GENOMIC DNA]</scope>
    <source>
        <strain evidence="3 4">KACC 19305</strain>
    </source>
</reference>
<dbReference type="Pfam" id="PF12778">
    <property type="entry name" value="PXPV"/>
    <property type="match status" value="1"/>
</dbReference>
<dbReference type="InterPro" id="IPR024446">
    <property type="entry name" value="PXPV"/>
</dbReference>
<feature type="region of interest" description="Disordered" evidence="1">
    <location>
        <begin position="82"/>
        <end position="101"/>
    </location>
</feature>
<feature type="chain" id="PRO_5045289282" evidence="2">
    <location>
        <begin position="29"/>
        <end position="149"/>
    </location>
</feature>
<keyword evidence="4" id="KW-1185">Reference proteome</keyword>
<proteinExistence type="predicted"/>
<comment type="caution">
    <text evidence="3">The sequence shown here is derived from an EMBL/GenBank/DDBJ whole genome shotgun (WGS) entry which is preliminary data.</text>
</comment>